<evidence type="ECO:0000313" key="2">
    <source>
        <dbReference type="EMBL" id="KAK1923369.1"/>
    </source>
</evidence>
<comment type="caution">
    <text evidence="2">The sequence shown here is derived from an EMBL/GenBank/DDBJ whole genome shotgun (WGS) entry which is preliminary data.</text>
</comment>
<dbReference type="Gene3D" id="3.40.50.1240">
    <property type="entry name" value="Phosphoglycerate mutase-like"/>
    <property type="match status" value="1"/>
</dbReference>
<reference evidence="2" key="1">
    <citation type="submission" date="2023-02" db="EMBL/GenBank/DDBJ databases">
        <title>Identification and recombinant expression of a fungal hydrolase from Papiliotrema laurentii that hydrolyzes apple cutin and clears colloidal polyester polyurethane.</title>
        <authorList>
            <consortium name="DOE Joint Genome Institute"/>
            <person name="Roman V.A."/>
            <person name="Bojanowski C."/>
            <person name="Crable B.R."/>
            <person name="Wagner D.N."/>
            <person name="Hung C.S."/>
            <person name="Nadeau L.J."/>
            <person name="Schratz L."/>
            <person name="Haridas S."/>
            <person name="Pangilinan J."/>
            <person name="Lipzen A."/>
            <person name="Na H."/>
            <person name="Yan M."/>
            <person name="Ng V."/>
            <person name="Grigoriev I.V."/>
            <person name="Spatafora J.W."/>
            <person name="Barlow D."/>
            <person name="Biffinger J."/>
            <person name="Kelley-Loughnane N."/>
            <person name="Varaljay V.A."/>
            <person name="Crookes-Goodson W.J."/>
        </authorList>
    </citation>
    <scope>NUCLEOTIDE SEQUENCE</scope>
    <source>
        <strain evidence="2">5307AH</strain>
    </source>
</reference>
<dbReference type="SUPFAM" id="SSF53254">
    <property type="entry name" value="Phosphoglycerate mutase-like"/>
    <property type="match status" value="1"/>
</dbReference>
<dbReference type="EMBL" id="JAODAN010000006">
    <property type="protein sequence ID" value="KAK1923369.1"/>
    <property type="molecule type" value="Genomic_DNA"/>
</dbReference>
<feature type="region of interest" description="Disordered" evidence="1">
    <location>
        <begin position="46"/>
        <end position="127"/>
    </location>
</feature>
<feature type="compositionally biased region" description="Polar residues" evidence="1">
    <location>
        <begin position="64"/>
        <end position="103"/>
    </location>
</feature>
<evidence type="ECO:0000313" key="3">
    <source>
        <dbReference type="Proteomes" id="UP001182556"/>
    </source>
</evidence>
<gene>
    <name evidence="2" type="ORF">DB88DRAFT_540607</name>
</gene>
<name>A0AAD9FNI7_PAPLA</name>
<dbReference type="AlphaFoldDB" id="A0AAD9FNI7"/>
<evidence type="ECO:0000256" key="1">
    <source>
        <dbReference type="SAM" id="MobiDB-lite"/>
    </source>
</evidence>
<proteinExistence type="predicted"/>
<organism evidence="2 3">
    <name type="scientific">Papiliotrema laurentii</name>
    <name type="common">Cryptococcus laurentii</name>
    <dbReference type="NCBI Taxonomy" id="5418"/>
    <lineage>
        <taxon>Eukaryota</taxon>
        <taxon>Fungi</taxon>
        <taxon>Dikarya</taxon>
        <taxon>Basidiomycota</taxon>
        <taxon>Agaricomycotina</taxon>
        <taxon>Tremellomycetes</taxon>
        <taxon>Tremellales</taxon>
        <taxon>Rhynchogastremaceae</taxon>
        <taxon>Papiliotrema</taxon>
    </lineage>
</organism>
<keyword evidence="3" id="KW-1185">Reference proteome</keyword>
<protein>
    <submittedName>
        <fullName evidence="2">Uncharacterized protein</fullName>
    </submittedName>
</protein>
<dbReference type="Proteomes" id="UP001182556">
    <property type="component" value="Unassembled WGS sequence"/>
</dbReference>
<accession>A0AAD9FNI7</accession>
<dbReference type="InterPro" id="IPR029033">
    <property type="entry name" value="His_PPase_superfam"/>
</dbReference>
<sequence>MSTLMSAIPRRFNFKNLSPVVGTTVSSLTNPATSTARAKQFGSLAVSGAGDHHVPPSGARTPFANKTSSSRTLLSLFGQGSSPGTVSPQTGPGRTSDGPQSADLTDLSHVGEKTSSGGFQSIGHGLSSPVSPLTRNLASVFQRVQEARMRKNIHKKKLKDPVYATALSKGYTELSPGIKVLTAKSLALDEKASDPIPTEPGQAKVTVMRHLNTVCNKFRETGEWPGLNVEEGGRSITLDPTKSPIDSAYLSLFTPLSEEGRAQANILRKNVEKPDLVLLSQLPRTMETAGEVYGAAVVETDESRGFFRFSDGTSVPYEKYEVRLSPSLSIL</sequence>